<reference evidence="1 2" key="1">
    <citation type="journal article" date="2018" name="Sci. Rep.">
        <title>Characterisation of pathogen-specific regions and novel effector candidates in Fusarium oxysporum f. sp. cepae.</title>
        <authorList>
            <person name="Armitage A.D."/>
            <person name="Taylor A."/>
            <person name="Sobczyk M.K."/>
            <person name="Baxter L."/>
            <person name="Greenfield B.P."/>
            <person name="Bates H.J."/>
            <person name="Wilson F."/>
            <person name="Jackson A.C."/>
            <person name="Ott S."/>
            <person name="Harrison R.J."/>
            <person name="Clarkson J.P."/>
        </authorList>
    </citation>
    <scope>NUCLEOTIDE SEQUENCE [LARGE SCALE GENOMIC DNA]</scope>
    <source>
        <strain evidence="1 2">FoC_Fus2</strain>
    </source>
</reference>
<evidence type="ECO:0000313" key="2">
    <source>
        <dbReference type="Proteomes" id="UP000270866"/>
    </source>
</evidence>
<dbReference type="AlphaFoldDB" id="A0A3L6N1M5"/>
<dbReference type="EMBL" id="MRCU01000010">
    <property type="protein sequence ID" value="RKK10705.1"/>
    <property type="molecule type" value="Genomic_DNA"/>
</dbReference>
<dbReference type="Proteomes" id="UP000270866">
    <property type="component" value="Unassembled WGS sequence"/>
</dbReference>
<organism evidence="1 2">
    <name type="scientific">Fusarium oxysporum f. sp. cepae</name>
    <dbReference type="NCBI Taxonomy" id="396571"/>
    <lineage>
        <taxon>Eukaryota</taxon>
        <taxon>Fungi</taxon>
        <taxon>Dikarya</taxon>
        <taxon>Ascomycota</taxon>
        <taxon>Pezizomycotina</taxon>
        <taxon>Sordariomycetes</taxon>
        <taxon>Hypocreomycetidae</taxon>
        <taxon>Hypocreales</taxon>
        <taxon>Nectriaceae</taxon>
        <taxon>Fusarium</taxon>
        <taxon>Fusarium oxysporum species complex</taxon>
    </lineage>
</organism>
<gene>
    <name evidence="1" type="ORF">BFJ65_g14700</name>
</gene>
<protein>
    <submittedName>
        <fullName evidence="1">Uncharacterized protein</fullName>
    </submittedName>
</protein>
<comment type="caution">
    <text evidence="1">The sequence shown here is derived from an EMBL/GenBank/DDBJ whole genome shotgun (WGS) entry which is preliminary data.</text>
</comment>
<name>A0A3L6N1M5_FUSOX</name>
<evidence type="ECO:0000313" key="1">
    <source>
        <dbReference type="EMBL" id="RKK10705.1"/>
    </source>
</evidence>
<proteinExistence type="predicted"/>
<sequence length="102" mass="11526">MTPSIPEALNSPLSPPGVQCVTQRSISYQWLTTFIRKIQDTVDDMERRELLESALNVAMICVQTFHVDDKQLEKILGCTFLPSQNLEAIEMTSVITMPMQLV</sequence>
<accession>A0A3L6N1M5</accession>